<dbReference type="PANTHER" id="PTHR20953:SF3">
    <property type="entry name" value="P-LOOP CONTAINING NUCLEOSIDE TRIPHOSPHATE HYDROLASES SUPERFAMILY PROTEIN"/>
    <property type="match status" value="1"/>
</dbReference>
<reference evidence="5 6" key="1">
    <citation type="journal article" date="2007" name="Science">
        <title>The Chlamydomonas genome reveals the evolution of key animal and plant functions.</title>
        <authorList>
            <person name="Merchant S.S."/>
            <person name="Prochnik S.E."/>
            <person name="Vallon O."/>
            <person name="Harris E.H."/>
            <person name="Karpowicz S.J."/>
            <person name="Witman G.B."/>
            <person name="Terry A."/>
            <person name="Salamov A."/>
            <person name="Fritz-Laylin L.K."/>
            <person name="Marechal-Drouard L."/>
            <person name="Marshall W.F."/>
            <person name="Qu L.H."/>
            <person name="Nelson D.R."/>
            <person name="Sanderfoot A.A."/>
            <person name="Spalding M.H."/>
            <person name="Kapitonov V.V."/>
            <person name="Ren Q."/>
            <person name="Ferris P."/>
            <person name="Lindquist E."/>
            <person name="Shapiro H."/>
            <person name="Lucas S.M."/>
            <person name="Grimwood J."/>
            <person name="Schmutz J."/>
            <person name="Cardol P."/>
            <person name="Cerutti H."/>
            <person name="Chanfreau G."/>
            <person name="Chen C.L."/>
            <person name="Cognat V."/>
            <person name="Croft M.T."/>
            <person name="Dent R."/>
            <person name="Dutcher S."/>
            <person name="Fernandez E."/>
            <person name="Fukuzawa H."/>
            <person name="Gonzalez-Ballester D."/>
            <person name="Gonzalez-Halphen D."/>
            <person name="Hallmann A."/>
            <person name="Hanikenne M."/>
            <person name="Hippler M."/>
            <person name="Inwood W."/>
            <person name="Jabbari K."/>
            <person name="Kalanon M."/>
            <person name="Kuras R."/>
            <person name="Lefebvre P.A."/>
            <person name="Lemaire S.D."/>
            <person name="Lobanov A.V."/>
            <person name="Lohr M."/>
            <person name="Manuell A."/>
            <person name="Meier I."/>
            <person name="Mets L."/>
            <person name="Mittag M."/>
            <person name="Mittelmeier T."/>
            <person name="Moroney J.V."/>
            <person name="Moseley J."/>
            <person name="Napoli C."/>
            <person name="Nedelcu A.M."/>
            <person name="Niyogi K."/>
            <person name="Novoselov S.V."/>
            <person name="Paulsen I.T."/>
            <person name="Pazour G."/>
            <person name="Purton S."/>
            <person name="Ral J.P."/>
            <person name="Riano-Pachon D.M."/>
            <person name="Riekhof W."/>
            <person name="Rymarquis L."/>
            <person name="Schroda M."/>
            <person name="Stern D."/>
            <person name="Umen J."/>
            <person name="Willows R."/>
            <person name="Wilson N."/>
            <person name="Zimmer S.L."/>
            <person name="Allmer J."/>
            <person name="Balk J."/>
            <person name="Bisova K."/>
            <person name="Chen C.J."/>
            <person name="Elias M."/>
            <person name="Gendler K."/>
            <person name="Hauser C."/>
            <person name="Lamb M.R."/>
            <person name="Ledford H."/>
            <person name="Long J.C."/>
            <person name="Minagawa J."/>
            <person name="Page M.D."/>
            <person name="Pan J."/>
            <person name="Pootakham W."/>
            <person name="Roje S."/>
            <person name="Rose A."/>
            <person name="Stahlberg E."/>
            <person name="Terauchi A.M."/>
            <person name="Yang P."/>
            <person name="Ball S."/>
            <person name="Bowler C."/>
            <person name="Dieckmann C.L."/>
            <person name="Gladyshev V.N."/>
            <person name="Green P."/>
            <person name="Jorgensen R."/>
            <person name="Mayfield S."/>
            <person name="Mueller-Roeber B."/>
            <person name="Rajamani S."/>
            <person name="Sayre R.T."/>
            <person name="Brokstein P."/>
            <person name="Dubchak I."/>
            <person name="Goodstein D."/>
            <person name="Hornick L."/>
            <person name="Huang Y.W."/>
            <person name="Jhaveri J."/>
            <person name="Luo Y."/>
            <person name="Martinez D."/>
            <person name="Ngau W.C."/>
            <person name="Otillar B."/>
            <person name="Poliakov A."/>
            <person name="Porter A."/>
            <person name="Szajkowski L."/>
            <person name="Werner G."/>
            <person name="Zhou K."/>
            <person name="Grigoriev I.V."/>
            <person name="Rokhsar D.S."/>
            <person name="Grossman A.R."/>
        </authorList>
    </citation>
    <scope>NUCLEOTIDE SEQUENCE [LARGE SCALE GENOMIC DNA]</scope>
    <source>
        <strain evidence="6">CC-503</strain>
    </source>
</reference>
<dbReference type="ExpressionAtlas" id="A0A2K3CPX2">
    <property type="expression patterns" value="baseline"/>
</dbReference>
<dbReference type="GO" id="GO:0005524">
    <property type="term" value="F:ATP binding"/>
    <property type="evidence" value="ECO:0007669"/>
    <property type="project" value="UniProtKB-KW"/>
</dbReference>
<feature type="compositionally biased region" description="Low complexity" evidence="3">
    <location>
        <begin position="542"/>
        <end position="573"/>
    </location>
</feature>
<dbReference type="SMART" id="SM00382">
    <property type="entry name" value="AAA"/>
    <property type="match status" value="1"/>
</dbReference>
<dbReference type="InterPro" id="IPR003593">
    <property type="entry name" value="AAA+_ATPase"/>
</dbReference>
<feature type="compositionally biased region" description="Low complexity" evidence="3">
    <location>
        <begin position="474"/>
        <end position="500"/>
    </location>
</feature>
<dbReference type="PANTHER" id="PTHR20953">
    <property type="entry name" value="KINASE-RELATED"/>
    <property type="match status" value="1"/>
</dbReference>
<dbReference type="Gene3D" id="3.40.50.300">
    <property type="entry name" value="P-loop containing nucleotide triphosphate hydrolases"/>
    <property type="match status" value="1"/>
</dbReference>
<dbReference type="OrthoDB" id="26838at2759"/>
<feature type="compositionally biased region" description="Low complexity" evidence="3">
    <location>
        <begin position="978"/>
        <end position="996"/>
    </location>
</feature>
<feature type="domain" description="AAA+ ATPase" evidence="4">
    <location>
        <begin position="226"/>
        <end position="365"/>
    </location>
</feature>
<evidence type="ECO:0000256" key="1">
    <source>
        <dbReference type="ARBA" id="ARBA00022741"/>
    </source>
</evidence>
<dbReference type="FunCoup" id="A0A2K3CPX2">
    <property type="interactions" value="331"/>
</dbReference>
<accession>A0A2K3CPX2</accession>
<dbReference type="InterPro" id="IPR027417">
    <property type="entry name" value="P-loop_NTPase"/>
</dbReference>
<dbReference type="AlphaFoldDB" id="A0A2K3CPX2"/>
<feature type="compositionally biased region" description="Low complexity" evidence="3">
    <location>
        <begin position="911"/>
        <end position="922"/>
    </location>
</feature>
<feature type="region of interest" description="Disordered" evidence="3">
    <location>
        <begin position="471"/>
        <end position="500"/>
    </location>
</feature>
<dbReference type="KEGG" id="cre:CHLRE_17g716050v5"/>
<feature type="region of interest" description="Disordered" evidence="3">
    <location>
        <begin position="52"/>
        <end position="104"/>
    </location>
</feature>
<feature type="region of interest" description="Disordered" evidence="3">
    <location>
        <begin position="911"/>
        <end position="947"/>
    </location>
</feature>
<evidence type="ECO:0000256" key="3">
    <source>
        <dbReference type="SAM" id="MobiDB-lite"/>
    </source>
</evidence>
<evidence type="ECO:0000313" key="5">
    <source>
        <dbReference type="EMBL" id="PNW70344.1"/>
    </source>
</evidence>
<dbReference type="EMBL" id="CM008978">
    <property type="protein sequence ID" value="PNW70344.1"/>
    <property type="molecule type" value="Genomic_DNA"/>
</dbReference>
<dbReference type="RefSeq" id="XP_001700387.2">
    <property type="nucleotide sequence ID" value="XM_001700335.2"/>
</dbReference>
<feature type="region of interest" description="Disordered" evidence="3">
    <location>
        <begin position="719"/>
        <end position="755"/>
    </location>
</feature>
<dbReference type="GeneID" id="5725984"/>
<dbReference type="Pfam" id="PF25516">
    <property type="entry name" value="PTPase"/>
    <property type="match status" value="1"/>
</dbReference>
<gene>
    <name evidence="5" type="ORF">CHLRE_17g716050v5</name>
</gene>
<dbReference type="InterPro" id="IPR058670">
    <property type="entry name" value="PTPase_dom"/>
</dbReference>
<feature type="compositionally biased region" description="Basic and acidic residues" evidence="3">
    <location>
        <begin position="924"/>
        <end position="934"/>
    </location>
</feature>
<evidence type="ECO:0000256" key="2">
    <source>
        <dbReference type="ARBA" id="ARBA00022840"/>
    </source>
</evidence>
<sequence length="996" mass="100905">MHRQQGRAGSRHGSASSSHRRPRGCWSGSSGCGLWPAPQAAHPATSLSLSVGAPTGLAPGPREAGAFRTASSAQHAQQLGGSNPEEGPGSQHPPHAALSHSHSHAHIDPELRLLLGLLPSRVRAVLEARPDIEQLVEVVMDLGRPPSARFPHGDVDLCPEPMTAQDLDTAVRQVGHFDGDNRAGIDSTLHRISAIRNRGGRVVGLTCRVGRAVPGAAALVRDLVLAGRSVLLLGRPGVGKTTALREVCRIAADEAARRVVVVDTSNEIGGDGDVPHPSIGGARRMQVSRPEAQHAVMVEAVENHMPQVVVIDEISTLAECGAARTIAQRGVQLVATAHGRQLDNVIKNPTLADLVGGIQSVTLGDEEAKRRGVQKSILERAAPPTFDVAVEMEERGRWRVHLDVAAAVDSLLAGGEAAGQVRLLDDSGEVTHATYMGTVRRMDASGATTTNEWWSDESGRTMEPLLWPAQQQDAAAAAAGPRPAALGGASGAGTSTGTSSFATPSAAAALGAALRGAAGTERGSGGSGFAPAPVAVANARAAAGGPGSAGASSSSSASLSSSSQSAPSSSASPSPFPWRLRALLVMDDEAASRVRAVLGLLRREAYEAALAAGSAATATTATAAGGAMAAPAAGSSAVAAGAGGGGAMMIEVVSDLDQADVVIGTKGKLRNTPKIKNAAKKRDVPIYALTATSTSALLRNLCPLLGLDPLAVAEVVRSSGAGSSSSGGGAAADGGLSDGEGWGGLGGSEGEEEEGELLVSGMSVAPGGGQRRTLDLSAADDYAELLATTVRELRYAPLDRSYAQHILGRFLEEMGAAVAGAPGGSSSGGGGAVRAGSLAAVAWACSFAKHRKKFVEGCRPQLNALAAACGQRWSEMTPSELLRAATGFAGLRLPPPGAAWLQGLAAAAAPALEAAEQQQQGQEEGEKEKEEKQESGPGSAVGSRKVAAGGLSADEASRLRLALAELELLLPGGGGGDTQQQQQQQEAAAALVRATA</sequence>
<feature type="compositionally biased region" description="Polar residues" evidence="3">
    <location>
        <begin position="69"/>
        <end position="81"/>
    </location>
</feature>
<dbReference type="Pfam" id="PF19568">
    <property type="entry name" value="Spore_III_AA"/>
    <property type="match status" value="1"/>
</dbReference>
<evidence type="ECO:0000313" key="6">
    <source>
        <dbReference type="Proteomes" id="UP000006906"/>
    </source>
</evidence>
<keyword evidence="6" id="KW-1185">Reference proteome</keyword>
<dbReference type="CDD" id="cd00009">
    <property type="entry name" value="AAA"/>
    <property type="match status" value="1"/>
</dbReference>
<dbReference type="Gramene" id="PNW70344">
    <property type="protein sequence ID" value="PNW70344"/>
    <property type="gene ID" value="CHLRE_17g716050v5"/>
</dbReference>
<protein>
    <recommendedName>
        <fullName evidence="4">AAA+ ATPase domain-containing protein</fullName>
    </recommendedName>
</protein>
<keyword evidence="1" id="KW-0547">Nucleotide-binding</keyword>
<dbReference type="PaxDb" id="3055-EDO98076"/>
<name>A0A2K3CPX2_CHLRE</name>
<proteinExistence type="predicted"/>
<dbReference type="Proteomes" id="UP000006906">
    <property type="component" value="Chromosome 17"/>
</dbReference>
<keyword evidence="2" id="KW-0067">ATP-binding</keyword>
<dbReference type="InParanoid" id="A0A2K3CPX2"/>
<feature type="compositionally biased region" description="Gly residues" evidence="3">
    <location>
        <begin position="725"/>
        <end position="748"/>
    </location>
</feature>
<dbReference type="InterPro" id="IPR045735">
    <property type="entry name" value="Spore_III_AA_AAA+_ATPase"/>
</dbReference>
<feature type="region of interest" description="Disordered" evidence="3">
    <location>
        <begin position="970"/>
        <end position="996"/>
    </location>
</feature>
<feature type="compositionally biased region" description="Low complexity" evidence="3">
    <location>
        <begin position="1"/>
        <end position="17"/>
    </location>
</feature>
<feature type="region of interest" description="Disordered" evidence="3">
    <location>
        <begin position="542"/>
        <end position="574"/>
    </location>
</feature>
<evidence type="ECO:0000259" key="4">
    <source>
        <dbReference type="SMART" id="SM00382"/>
    </source>
</evidence>
<organism evidence="5 6">
    <name type="scientific">Chlamydomonas reinhardtii</name>
    <name type="common">Chlamydomonas smithii</name>
    <dbReference type="NCBI Taxonomy" id="3055"/>
    <lineage>
        <taxon>Eukaryota</taxon>
        <taxon>Viridiplantae</taxon>
        <taxon>Chlorophyta</taxon>
        <taxon>core chlorophytes</taxon>
        <taxon>Chlorophyceae</taxon>
        <taxon>CS clade</taxon>
        <taxon>Chlamydomonadales</taxon>
        <taxon>Chlamydomonadaceae</taxon>
        <taxon>Chlamydomonas</taxon>
    </lineage>
</organism>
<dbReference type="SUPFAM" id="SSF52540">
    <property type="entry name" value="P-loop containing nucleoside triphosphate hydrolases"/>
    <property type="match status" value="1"/>
</dbReference>
<feature type="region of interest" description="Disordered" evidence="3">
    <location>
        <begin position="1"/>
        <end position="30"/>
    </location>
</feature>